<protein>
    <recommendedName>
        <fullName evidence="1">Reverse transcriptase domain-containing protein</fullName>
    </recommendedName>
</protein>
<evidence type="ECO:0000313" key="2">
    <source>
        <dbReference type="EMBL" id="RVW84937.1"/>
    </source>
</evidence>
<dbReference type="InterPro" id="IPR052343">
    <property type="entry name" value="Retrotransposon-Effector_Assoc"/>
</dbReference>
<accession>A0A438HKI2</accession>
<proteinExistence type="predicted"/>
<name>A0A438HKI2_VITVI</name>
<dbReference type="InterPro" id="IPR000477">
    <property type="entry name" value="RT_dom"/>
</dbReference>
<reference evidence="2 3" key="1">
    <citation type="journal article" date="2018" name="PLoS Genet.">
        <title>Population sequencing reveals clonal diversity and ancestral inbreeding in the grapevine cultivar Chardonnay.</title>
        <authorList>
            <person name="Roach M.J."/>
            <person name="Johnson D.L."/>
            <person name="Bohlmann J."/>
            <person name="van Vuuren H.J."/>
            <person name="Jones S.J."/>
            <person name="Pretorius I.S."/>
            <person name="Schmidt S.A."/>
            <person name="Borneman A.R."/>
        </authorList>
    </citation>
    <scope>NUCLEOTIDE SEQUENCE [LARGE SCALE GENOMIC DNA]</scope>
    <source>
        <strain evidence="3">cv. Chardonnay</strain>
        <tissue evidence="2">Leaf</tissue>
    </source>
</reference>
<dbReference type="AlphaFoldDB" id="A0A438HKI2"/>
<dbReference type="Pfam" id="PF00078">
    <property type="entry name" value="RVT_1"/>
    <property type="match status" value="1"/>
</dbReference>
<dbReference type="PANTHER" id="PTHR46890">
    <property type="entry name" value="NON-LTR RETROLELEMENT REVERSE TRANSCRIPTASE-LIKE PROTEIN-RELATED"/>
    <property type="match status" value="1"/>
</dbReference>
<dbReference type="SUPFAM" id="SSF56219">
    <property type="entry name" value="DNase I-like"/>
    <property type="match status" value="1"/>
</dbReference>
<dbReference type="Proteomes" id="UP000288805">
    <property type="component" value="Unassembled WGS sequence"/>
</dbReference>
<organism evidence="2 3">
    <name type="scientific">Vitis vinifera</name>
    <name type="common">Grape</name>
    <dbReference type="NCBI Taxonomy" id="29760"/>
    <lineage>
        <taxon>Eukaryota</taxon>
        <taxon>Viridiplantae</taxon>
        <taxon>Streptophyta</taxon>
        <taxon>Embryophyta</taxon>
        <taxon>Tracheophyta</taxon>
        <taxon>Spermatophyta</taxon>
        <taxon>Magnoliopsida</taxon>
        <taxon>eudicotyledons</taxon>
        <taxon>Gunneridae</taxon>
        <taxon>Pentapetalae</taxon>
        <taxon>rosids</taxon>
        <taxon>Vitales</taxon>
        <taxon>Vitaceae</taxon>
        <taxon>Viteae</taxon>
        <taxon>Vitis</taxon>
    </lineage>
</organism>
<comment type="caution">
    <text evidence="2">The sequence shown here is derived from an EMBL/GenBank/DDBJ whole genome shotgun (WGS) entry which is preliminary data.</text>
</comment>
<sequence>MGNDSSGLMEIKILSWNVRGLNDREKRRMAKLDNKILELLELKRSGFTISGRFRNVEDGFVWVITGVYGPVPSREKKEFWKELGAIKGLWDDPCLSGDKRLVQMASPWHFGNFLGIYQSQDYGLFWQILDVALIANEAVNSKLKDNLSGLLLKLDIEKAFDHVNWDCLLSVISKMGFGQRGLRQGDPLSPYLFLLVMETLSQLLFKAKSGGFIKGFKVGSNSGVEGDLLHLLFANNTLLFCEANSEQLRYLR</sequence>
<dbReference type="EMBL" id="QGNW01000209">
    <property type="protein sequence ID" value="RVW84937.1"/>
    <property type="molecule type" value="Genomic_DNA"/>
</dbReference>
<evidence type="ECO:0000259" key="1">
    <source>
        <dbReference type="Pfam" id="PF00078"/>
    </source>
</evidence>
<gene>
    <name evidence="2" type="ORF">CK203_039541</name>
</gene>
<dbReference type="PANTHER" id="PTHR46890:SF50">
    <property type="entry name" value="RNA-DIRECTED DNA POLYMERASE, EUKARYOTA, REVERSE TRANSCRIPTASE ZINC-BINDING DOMAIN PROTEIN-RELATED"/>
    <property type="match status" value="1"/>
</dbReference>
<feature type="domain" description="Reverse transcriptase" evidence="1">
    <location>
        <begin position="145"/>
        <end position="248"/>
    </location>
</feature>
<dbReference type="InterPro" id="IPR036691">
    <property type="entry name" value="Endo/exonu/phosph_ase_sf"/>
</dbReference>
<evidence type="ECO:0000313" key="3">
    <source>
        <dbReference type="Proteomes" id="UP000288805"/>
    </source>
</evidence>